<keyword evidence="1" id="KW-0677">Repeat</keyword>
<dbReference type="Pfam" id="PF12796">
    <property type="entry name" value="Ank_2"/>
    <property type="match status" value="1"/>
</dbReference>
<evidence type="ECO:0000313" key="3">
    <source>
        <dbReference type="EMBL" id="SVD72333.1"/>
    </source>
</evidence>
<dbReference type="PANTHER" id="PTHR24180:SF45">
    <property type="entry name" value="POLY [ADP-RIBOSE] POLYMERASE TANKYRASE"/>
    <property type="match status" value="1"/>
</dbReference>
<dbReference type="PROSITE" id="PS50088">
    <property type="entry name" value="ANK_REPEAT"/>
    <property type="match status" value="2"/>
</dbReference>
<dbReference type="PRINTS" id="PR01415">
    <property type="entry name" value="ANKYRIN"/>
</dbReference>
<sequence>LLRYGADINAVIEHGTPGRRFSADYSIRHQLIGTNALWLAAKYGEVEILQILLQGGASPFFETERGENILLVAMGNSGSSLDHRRDRIGNAAPDLEDEERRTLELASILIKLGVDVNAADDRGYTALHHAVLKDFPKVVEYLTMQGADINAVTQRSQTPLQLADTLQTIPGTNGLRGTRPEIAELLRRLGAH</sequence>
<feature type="non-terminal residue" evidence="3">
    <location>
        <position position="1"/>
    </location>
</feature>
<keyword evidence="2" id="KW-0040">ANK repeat</keyword>
<dbReference type="PROSITE" id="PS50297">
    <property type="entry name" value="ANK_REP_REGION"/>
    <property type="match status" value="2"/>
</dbReference>
<dbReference type="InterPro" id="IPR051637">
    <property type="entry name" value="Ank_repeat_dom-contain_49"/>
</dbReference>
<proteinExistence type="predicted"/>
<reference evidence="3" key="1">
    <citation type="submission" date="2018-05" db="EMBL/GenBank/DDBJ databases">
        <authorList>
            <person name="Lanie J.A."/>
            <person name="Ng W.-L."/>
            <person name="Kazmierczak K.M."/>
            <person name="Andrzejewski T.M."/>
            <person name="Davidsen T.M."/>
            <person name="Wayne K.J."/>
            <person name="Tettelin H."/>
            <person name="Glass J.I."/>
            <person name="Rusch D."/>
            <person name="Podicherti R."/>
            <person name="Tsui H.-C.T."/>
            <person name="Winkler M.E."/>
        </authorList>
    </citation>
    <scope>NUCLEOTIDE SEQUENCE</scope>
</reference>
<name>A0A382XMZ2_9ZZZZ</name>
<organism evidence="3">
    <name type="scientific">marine metagenome</name>
    <dbReference type="NCBI Taxonomy" id="408172"/>
    <lineage>
        <taxon>unclassified sequences</taxon>
        <taxon>metagenomes</taxon>
        <taxon>ecological metagenomes</taxon>
    </lineage>
</organism>
<dbReference type="InterPro" id="IPR002110">
    <property type="entry name" value="Ankyrin_rpt"/>
</dbReference>
<accession>A0A382XMZ2</accession>
<dbReference type="EMBL" id="UINC01169005">
    <property type="protein sequence ID" value="SVD72333.1"/>
    <property type="molecule type" value="Genomic_DNA"/>
</dbReference>
<dbReference type="PANTHER" id="PTHR24180">
    <property type="entry name" value="CYCLIN-DEPENDENT KINASE INHIBITOR 2C-RELATED"/>
    <property type="match status" value="1"/>
</dbReference>
<dbReference type="SUPFAM" id="SSF48403">
    <property type="entry name" value="Ankyrin repeat"/>
    <property type="match status" value="1"/>
</dbReference>
<protein>
    <submittedName>
        <fullName evidence="3">Uncharacterized protein</fullName>
    </submittedName>
</protein>
<evidence type="ECO:0000256" key="2">
    <source>
        <dbReference type="ARBA" id="ARBA00023043"/>
    </source>
</evidence>
<dbReference type="SMART" id="SM00248">
    <property type="entry name" value="ANK"/>
    <property type="match status" value="3"/>
</dbReference>
<dbReference type="Pfam" id="PF00023">
    <property type="entry name" value="Ank"/>
    <property type="match status" value="1"/>
</dbReference>
<dbReference type="AlphaFoldDB" id="A0A382XMZ2"/>
<evidence type="ECO:0000256" key="1">
    <source>
        <dbReference type="ARBA" id="ARBA00022737"/>
    </source>
</evidence>
<dbReference type="InterPro" id="IPR036770">
    <property type="entry name" value="Ankyrin_rpt-contain_sf"/>
</dbReference>
<gene>
    <name evidence="3" type="ORF">METZ01_LOCUS425187</name>
</gene>
<dbReference type="Gene3D" id="1.25.40.20">
    <property type="entry name" value="Ankyrin repeat-containing domain"/>
    <property type="match status" value="2"/>
</dbReference>